<gene>
    <name evidence="11" type="ORF">P153DRAFT_354996</name>
</gene>
<dbReference type="GO" id="GO:0004601">
    <property type="term" value="F:peroxidase activity"/>
    <property type="evidence" value="ECO:0007669"/>
    <property type="project" value="UniProtKB-KW"/>
</dbReference>
<keyword evidence="2" id="KW-0575">Peroxidase</keyword>
<dbReference type="OrthoDB" id="407298at2759"/>
<keyword evidence="4" id="KW-0479">Metal-binding</keyword>
<reference evidence="11" key="1">
    <citation type="journal article" date="2020" name="Stud. Mycol.">
        <title>101 Dothideomycetes genomes: a test case for predicting lifestyles and emergence of pathogens.</title>
        <authorList>
            <person name="Haridas S."/>
            <person name="Albert R."/>
            <person name="Binder M."/>
            <person name="Bloem J."/>
            <person name="Labutti K."/>
            <person name="Salamov A."/>
            <person name="Andreopoulos B."/>
            <person name="Baker S."/>
            <person name="Barry K."/>
            <person name="Bills G."/>
            <person name="Bluhm B."/>
            <person name="Cannon C."/>
            <person name="Castanera R."/>
            <person name="Culley D."/>
            <person name="Daum C."/>
            <person name="Ezra D."/>
            <person name="Gonzalez J."/>
            <person name="Henrissat B."/>
            <person name="Kuo A."/>
            <person name="Liang C."/>
            <person name="Lipzen A."/>
            <person name="Lutzoni F."/>
            <person name="Magnuson J."/>
            <person name="Mondo S."/>
            <person name="Nolan M."/>
            <person name="Ohm R."/>
            <person name="Pangilinan J."/>
            <person name="Park H.-J."/>
            <person name="Ramirez L."/>
            <person name="Alfaro M."/>
            <person name="Sun H."/>
            <person name="Tritt A."/>
            <person name="Yoshinaga Y."/>
            <person name="Zwiers L.-H."/>
            <person name="Turgeon B."/>
            <person name="Goodwin S."/>
            <person name="Spatafora J."/>
            <person name="Crous P."/>
            <person name="Grigoriev I."/>
        </authorList>
    </citation>
    <scope>NUCLEOTIDE SEQUENCE</scope>
    <source>
        <strain evidence="11">CBS 119687</strain>
    </source>
</reference>
<dbReference type="GeneID" id="54406972"/>
<dbReference type="RefSeq" id="XP_033526770.1">
    <property type="nucleotide sequence ID" value="XM_033666540.1"/>
</dbReference>
<keyword evidence="9" id="KW-0732">Signal</keyword>
<evidence type="ECO:0000256" key="4">
    <source>
        <dbReference type="ARBA" id="ARBA00022723"/>
    </source>
</evidence>
<dbReference type="InterPro" id="IPR000028">
    <property type="entry name" value="Chloroperoxidase"/>
</dbReference>
<comment type="cofactor">
    <cofactor evidence="1">
        <name>heme b</name>
        <dbReference type="ChEBI" id="CHEBI:60344"/>
    </cofactor>
</comment>
<dbReference type="PANTHER" id="PTHR33577">
    <property type="entry name" value="STERIGMATOCYSTIN BIOSYNTHESIS PEROXIDASE STCC-RELATED"/>
    <property type="match status" value="1"/>
</dbReference>
<dbReference type="Gene3D" id="1.10.489.10">
    <property type="entry name" value="Chloroperoxidase-like"/>
    <property type="match status" value="1"/>
</dbReference>
<evidence type="ECO:0000256" key="9">
    <source>
        <dbReference type="SAM" id="SignalP"/>
    </source>
</evidence>
<evidence type="ECO:0000256" key="8">
    <source>
        <dbReference type="SAM" id="MobiDB-lite"/>
    </source>
</evidence>
<comment type="similarity">
    <text evidence="7">Belongs to the chloroperoxidase family.</text>
</comment>
<evidence type="ECO:0000256" key="5">
    <source>
        <dbReference type="ARBA" id="ARBA00023002"/>
    </source>
</evidence>
<evidence type="ECO:0000256" key="2">
    <source>
        <dbReference type="ARBA" id="ARBA00022559"/>
    </source>
</evidence>
<evidence type="ECO:0000313" key="11">
    <source>
        <dbReference type="EMBL" id="KAF2132383.1"/>
    </source>
</evidence>
<dbReference type="GO" id="GO:0046872">
    <property type="term" value="F:metal ion binding"/>
    <property type="evidence" value="ECO:0007669"/>
    <property type="project" value="UniProtKB-KW"/>
</dbReference>
<feature type="chain" id="PRO_5025657740" description="Heme haloperoxidase family profile domain-containing protein" evidence="9">
    <location>
        <begin position="18"/>
        <end position="711"/>
    </location>
</feature>
<accession>A0A6A6AMI1</accession>
<feature type="signal peptide" evidence="9">
    <location>
        <begin position="1"/>
        <end position="17"/>
    </location>
</feature>
<protein>
    <recommendedName>
        <fullName evidence="10">Heme haloperoxidase family profile domain-containing protein</fullName>
    </recommendedName>
</protein>
<feature type="region of interest" description="Disordered" evidence="8">
    <location>
        <begin position="303"/>
        <end position="343"/>
    </location>
</feature>
<evidence type="ECO:0000259" key="10">
    <source>
        <dbReference type="PROSITE" id="PS51405"/>
    </source>
</evidence>
<evidence type="ECO:0000256" key="7">
    <source>
        <dbReference type="ARBA" id="ARBA00025795"/>
    </source>
</evidence>
<dbReference type="EMBL" id="ML977501">
    <property type="protein sequence ID" value="KAF2132383.1"/>
    <property type="molecule type" value="Genomic_DNA"/>
</dbReference>
<evidence type="ECO:0000313" key="12">
    <source>
        <dbReference type="Proteomes" id="UP000799771"/>
    </source>
</evidence>
<dbReference type="PROSITE" id="PS51405">
    <property type="entry name" value="HEME_HALOPEROXIDASE"/>
    <property type="match status" value="1"/>
</dbReference>
<name>A0A6A6AMI1_9PLEO</name>
<dbReference type="SUPFAM" id="SSF47571">
    <property type="entry name" value="Cloroperoxidase"/>
    <property type="match status" value="1"/>
</dbReference>
<keyword evidence="3" id="KW-0349">Heme</keyword>
<dbReference type="AlphaFoldDB" id="A0A6A6AMI1"/>
<keyword evidence="5" id="KW-0560">Oxidoreductase</keyword>
<keyword evidence="6" id="KW-0408">Iron</keyword>
<dbReference type="Proteomes" id="UP000799771">
    <property type="component" value="Unassembled WGS sequence"/>
</dbReference>
<evidence type="ECO:0000256" key="3">
    <source>
        <dbReference type="ARBA" id="ARBA00022617"/>
    </source>
</evidence>
<sequence length="711" mass="79123">MKLSILVAATSVALVSALPQSGAEDPHKWIAGGKNDFRGPCPMMNTLANHGFLPRDGRNITRDNAIAALGNGLNFDSNLAGIMWEQAIFINPEPNATFFTLDQLNVHNILEHDGSLSRLDAFFGNNHVFNQKVFDTSRKWWTDRTITAKQLAHSKIYRQLESRSSNPNYTFTASVEEFSLGEVAAPIIVFGNMTAGTVRRDLVKFFFVRNATSLITGGSAPAPHKRAIDLHGGIITVQPKLESQHYQITHRINKEKEWFRTFGSLDMNISVPTDHSYSASGDYKMTSESPQSSDARTVNDRAHTMAGPVPSRSPKKKCEALPKPLHTPLATKEKQKQTTGLNRAKLSKEAQDLCAILDETLGRMMEVHERMTNFQAYIHSQKQQNKPLYQWTKYDGYRILGHAVSTLDEAASKLESITEEHSRLPFKHSAVYLDRAAQFSTSVSNAAVYALGAISQRSATCMFEIEQSSLSNEAKDHGKTLIFSEVQELIKHSTRATDRMYAAMDLFQAILCVDPFAEQQGTYKIKKSSSDSEATPHASSAKNWTCTMARVLLSAATSAVIGLAVAYSCGPAGFDLALGWNDGNGMCGQIIDIIERSQAMANITGEFYWSKLHDIDQRYQDLETVSEAHGLRIDNLVAALGPPNMEGTYFPSAPPPNHHLPNDIKSFIRKASDHSDRQAKKLHDEMEQMRKNFLRMDIRLTKRLDQISRNA</sequence>
<feature type="domain" description="Heme haloperoxidase family profile" evidence="10">
    <location>
        <begin position="25"/>
        <end position="242"/>
    </location>
</feature>
<dbReference type="PANTHER" id="PTHR33577:SF7">
    <property type="entry name" value="HEME HALOPEROXIDASE FAMILY PROFILE DOMAIN-CONTAINING PROTEIN"/>
    <property type="match status" value="1"/>
</dbReference>
<evidence type="ECO:0000256" key="6">
    <source>
        <dbReference type="ARBA" id="ARBA00023004"/>
    </source>
</evidence>
<evidence type="ECO:0000256" key="1">
    <source>
        <dbReference type="ARBA" id="ARBA00001970"/>
    </source>
</evidence>
<proteinExistence type="inferred from homology"/>
<organism evidence="11 12">
    <name type="scientific">Dothidotthia symphoricarpi CBS 119687</name>
    <dbReference type="NCBI Taxonomy" id="1392245"/>
    <lineage>
        <taxon>Eukaryota</taxon>
        <taxon>Fungi</taxon>
        <taxon>Dikarya</taxon>
        <taxon>Ascomycota</taxon>
        <taxon>Pezizomycotina</taxon>
        <taxon>Dothideomycetes</taxon>
        <taxon>Pleosporomycetidae</taxon>
        <taxon>Pleosporales</taxon>
        <taxon>Dothidotthiaceae</taxon>
        <taxon>Dothidotthia</taxon>
    </lineage>
</organism>
<dbReference type="InterPro" id="IPR036851">
    <property type="entry name" value="Chloroperoxidase-like_sf"/>
</dbReference>
<keyword evidence="12" id="KW-1185">Reference proteome</keyword>
<dbReference type="Pfam" id="PF01328">
    <property type="entry name" value="Peroxidase_2"/>
    <property type="match status" value="1"/>
</dbReference>